<proteinExistence type="predicted"/>
<keyword evidence="1" id="KW-0812">Transmembrane</keyword>
<evidence type="ECO:0000313" key="2">
    <source>
        <dbReference type="EMBL" id="RPA86818.1"/>
    </source>
</evidence>
<dbReference type="Proteomes" id="UP000275078">
    <property type="component" value="Unassembled WGS sequence"/>
</dbReference>
<organism evidence="2 3">
    <name type="scientific">Ascobolus immersus RN42</name>
    <dbReference type="NCBI Taxonomy" id="1160509"/>
    <lineage>
        <taxon>Eukaryota</taxon>
        <taxon>Fungi</taxon>
        <taxon>Dikarya</taxon>
        <taxon>Ascomycota</taxon>
        <taxon>Pezizomycotina</taxon>
        <taxon>Pezizomycetes</taxon>
        <taxon>Pezizales</taxon>
        <taxon>Ascobolaceae</taxon>
        <taxon>Ascobolus</taxon>
    </lineage>
</organism>
<evidence type="ECO:0000256" key="1">
    <source>
        <dbReference type="SAM" id="Phobius"/>
    </source>
</evidence>
<name>A0A3N4IQ05_ASCIM</name>
<keyword evidence="1" id="KW-1133">Transmembrane helix</keyword>
<feature type="transmembrane region" description="Helical" evidence="1">
    <location>
        <begin position="30"/>
        <end position="48"/>
    </location>
</feature>
<protein>
    <submittedName>
        <fullName evidence="2">Uncharacterized protein</fullName>
    </submittedName>
</protein>
<dbReference type="AlphaFoldDB" id="A0A3N4IQ05"/>
<gene>
    <name evidence="2" type="ORF">BJ508DRAFT_120646</name>
</gene>
<keyword evidence="3" id="KW-1185">Reference proteome</keyword>
<evidence type="ECO:0000313" key="3">
    <source>
        <dbReference type="Proteomes" id="UP000275078"/>
    </source>
</evidence>
<keyword evidence="1" id="KW-0472">Membrane</keyword>
<reference evidence="2 3" key="1">
    <citation type="journal article" date="2018" name="Nat. Ecol. Evol.">
        <title>Pezizomycetes genomes reveal the molecular basis of ectomycorrhizal truffle lifestyle.</title>
        <authorList>
            <person name="Murat C."/>
            <person name="Payen T."/>
            <person name="Noel B."/>
            <person name="Kuo A."/>
            <person name="Morin E."/>
            <person name="Chen J."/>
            <person name="Kohler A."/>
            <person name="Krizsan K."/>
            <person name="Balestrini R."/>
            <person name="Da Silva C."/>
            <person name="Montanini B."/>
            <person name="Hainaut M."/>
            <person name="Levati E."/>
            <person name="Barry K.W."/>
            <person name="Belfiori B."/>
            <person name="Cichocki N."/>
            <person name="Clum A."/>
            <person name="Dockter R.B."/>
            <person name="Fauchery L."/>
            <person name="Guy J."/>
            <person name="Iotti M."/>
            <person name="Le Tacon F."/>
            <person name="Lindquist E.A."/>
            <person name="Lipzen A."/>
            <person name="Malagnac F."/>
            <person name="Mello A."/>
            <person name="Molinier V."/>
            <person name="Miyauchi S."/>
            <person name="Poulain J."/>
            <person name="Riccioni C."/>
            <person name="Rubini A."/>
            <person name="Sitrit Y."/>
            <person name="Splivallo R."/>
            <person name="Traeger S."/>
            <person name="Wang M."/>
            <person name="Zifcakova L."/>
            <person name="Wipf D."/>
            <person name="Zambonelli A."/>
            <person name="Paolocci F."/>
            <person name="Nowrousian M."/>
            <person name="Ottonello S."/>
            <person name="Baldrian P."/>
            <person name="Spatafora J.W."/>
            <person name="Henrissat B."/>
            <person name="Nagy L.G."/>
            <person name="Aury J.M."/>
            <person name="Wincker P."/>
            <person name="Grigoriev I.V."/>
            <person name="Bonfante P."/>
            <person name="Martin F.M."/>
        </authorList>
    </citation>
    <scope>NUCLEOTIDE SEQUENCE [LARGE SCALE GENOMIC DNA]</scope>
    <source>
        <strain evidence="2 3">RN42</strain>
    </source>
</reference>
<accession>A0A3N4IQ05</accession>
<dbReference type="EMBL" id="ML119648">
    <property type="protein sequence ID" value="RPA86818.1"/>
    <property type="molecule type" value="Genomic_DNA"/>
</dbReference>
<sequence>MGIMSETARVLVQIGIADCSFLPFTASFPLLFFIFLLPSTVIAPQLLFDHSITLILRDRDTCLDAHHLILLGQRLCALSLLLHTA</sequence>